<evidence type="ECO:0000256" key="5">
    <source>
        <dbReference type="ARBA" id="ARBA00022692"/>
    </source>
</evidence>
<dbReference type="InterPro" id="IPR027417">
    <property type="entry name" value="P-loop_NTPase"/>
</dbReference>
<dbReference type="EC" id="3.4.24.-" evidence="14"/>
<keyword evidence="13 14" id="KW-0472">Membrane</keyword>
<dbReference type="InterPro" id="IPR003959">
    <property type="entry name" value="ATPase_AAA_core"/>
</dbReference>
<reference evidence="18 19" key="2">
    <citation type="journal article" date="2021" name="Int. J. Syst. Evol. Microbiol.">
        <title>Isolation and Polyphasic Characterization of Desulfuromonas versatilis sp. Nov., an Electrogenic Bacteria Capable of Versatile Metabolism Isolated from a Graphene Oxide-Reducing Enrichment Culture.</title>
        <authorList>
            <person name="Xie L."/>
            <person name="Yoshida N."/>
            <person name="Ishii S."/>
            <person name="Meng L."/>
        </authorList>
    </citation>
    <scope>NUCLEOTIDE SEQUENCE [LARGE SCALE GENOMIC DNA]</scope>
    <source>
        <strain evidence="18 19">NIT-T3</strain>
    </source>
</reference>
<dbReference type="SMART" id="SM00382">
    <property type="entry name" value="AAA"/>
    <property type="match status" value="1"/>
</dbReference>
<feature type="transmembrane region" description="Helical" evidence="14">
    <location>
        <begin position="125"/>
        <end position="146"/>
    </location>
</feature>
<dbReference type="PANTHER" id="PTHR23076">
    <property type="entry name" value="METALLOPROTEASE M41 FTSH"/>
    <property type="match status" value="1"/>
</dbReference>
<dbReference type="Gene3D" id="3.40.50.300">
    <property type="entry name" value="P-loop containing nucleotide triphosphate hydrolases"/>
    <property type="match status" value="1"/>
</dbReference>
<name>A0ABN6DYM9_9BACT</name>
<comment type="similarity">
    <text evidence="2 14">In the C-terminal section; belongs to the peptidase M41 family.</text>
</comment>
<dbReference type="InterPro" id="IPR003960">
    <property type="entry name" value="ATPase_AAA_CS"/>
</dbReference>
<dbReference type="PANTHER" id="PTHR23076:SF97">
    <property type="entry name" value="ATP-DEPENDENT ZINC METALLOPROTEASE YME1L1"/>
    <property type="match status" value="1"/>
</dbReference>
<evidence type="ECO:0000256" key="7">
    <source>
        <dbReference type="ARBA" id="ARBA00022741"/>
    </source>
</evidence>
<dbReference type="HAMAP" id="MF_01458">
    <property type="entry name" value="FtsH"/>
    <property type="match status" value="1"/>
</dbReference>
<keyword evidence="12 14" id="KW-0482">Metalloprotease</keyword>
<dbReference type="GO" id="GO:0008237">
    <property type="term" value="F:metallopeptidase activity"/>
    <property type="evidence" value="ECO:0007669"/>
    <property type="project" value="UniProtKB-KW"/>
</dbReference>
<evidence type="ECO:0000256" key="13">
    <source>
        <dbReference type="ARBA" id="ARBA00023136"/>
    </source>
</evidence>
<evidence type="ECO:0000256" key="6">
    <source>
        <dbReference type="ARBA" id="ARBA00022723"/>
    </source>
</evidence>
<gene>
    <name evidence="18" type="primary">ftsH-1</name>
    <name evidence="14" type="synonym">ftsH</name>
    <name evidence="18" type="ORF">DESUT3_22970</name>
</gene>
<feature type="binding site" evidence="14">
    <location>
        <begin position="222"/>
        <end position="229"/>
    </location>
    <ligand>
        <name>ATP</name>
        <dbReference type="ChEBI" id="CHEBI:30616"/>
    </ligand>
</feature>
<keyword evidence="5 14" id="KW-0812">Transmembrane</keyword>
<dbReference type="InterPro" id="IPR011546">
    <property type="entry name" value="Pept_M41_FtsH_extracell"/>
</dbReference>
<evidence type="ECO:0000256" key="12">
    <source>
        <dbReference type="ARBA" id="ARBA00023049"/>
    </source>
</evidence>
<dbReference type="Gene3D" id="3.30.720.210">
    <property type="match status" value="1"/>
</dbReference>
<proteinExistence type="inferred from homology"/>
<feature type="binding site" evidence="14">
    <location>
        <position position="447"/>
    </location>
    <ligand>
        <name>Zn(2+)</name>
        <dbReference type="ChEBI" id="CHEBI:29105"/>
        <note>catalytic</note>
    </ligand>
</feature>
<organism evidence="18 19">
    <name type="scientific">Desulfuromonas versatilis</name>
    <dbReference type="NCBI Taxonomy" id="2802975"/>
    <lineage>
        <taxon>Bacteria</taxon>
        <taxon>Pseudomonadati</taxon>
        <taxon>Thermodesulfobacteriota</taxon>
        <taxon>Desulfuromonadia</taxon>
        <taxon>Desulfuromonadales</taxon>
        <taxon>Desulfuromonadaceae</taxon>
        <taxon>Desulfuromonas</taxon>
    </lineage>
</organism>
<keyword evidence="19" id="KW-1185">Reference proteome</keyword>
<evidence type="ECO:0000256" key="3">
    <source>
        <dbReference type="ARBA" id="ARBA00022475"/>
    </source>
</evidence>
<evidence type="ECO:0000256" key="4">
    <source>
        <dbReference type="ARBA" id="ARBA00022670"/>
    </source>
</evidence>
<keyword evidence="6 14" id="KW-0479">Metal-binding</keyword>
<dbReference type="PROSITE" id="PS00674">
    <property type="entry name" value="AAA"/>
    <property type="match status" value="1"/>
</dbReference>
<dbReference type="Pfam" id="PF06480">
    <property type="entry name" value="FtsH_ext"/>
    <property type="match status" value="1"/>
</dbReference>
<feature type="domain" description="AAA+ ATPase" evidence="17">
    <location>
        <begin position="214"/>
        <end position="353"/>
    </location>
</feature>
<reference evidence="18 19" key="1">
    <citation type="journal article" date="2016" name="C (Basel)">
        <title>Selective Growth of and Electricity Production by Marine Exoelectrogenic Bacteria in Self-Aggregated Hydrogel of Microbially Reduced Graphene Oxide.</title>
        <authorList>
            <person name="Yoshida N."/>
            <person name="Goto Y."/>
            <person name="Miyata Y."/>
        </authorList>
    </citation>
    <scope>NUCLEOTIDE SEQUENCE [LARGE SCALE GENOMIC DNA]</scope>
    <source>
        <strain evidence="18 19">NIT-T3</strain>
    </source>
</reference>
<dbReference type="SUPFAM" id="SSF140990">
    <property type="entry name" value="FtsH protease domain-like"/>
    <property type="match status" value="1"/>
</dbReference>
<dbReference type="Pfam" id="PF00004">
    <property type="entry name" value="AAA"/>
    <property type="match status" value="1"/>
</dbReference>
<protein>
    <recommendedName>
        <fullName evidence="14">ATP-dependent zinc metalloprotease FtsH</fullName>
        <ecNumber evidence="14">3.4.24.-</ecNumber>
    </recommendedName>
</protein>
<evidence type="ECO:0000256" key="10">
    <source>
        <dbReference type="ARBA" id="ARBA00022840"/>
    </source>
</evidence>
<sequence length="641" mass="70878">MALESKMNKNVRQQILLLIILIIAFNYLYMVYSPEKSAAPVQVTYSRFKAELAADNVARVTFEGSKLSGEFKKEIDIPTRGMADAAPRYRLFATNLPPVQDPGLMEQLEARQVEVDVRPEPEPSAWTSALIYLLPWVLIIGVWWFILKGMRGKGGPGGGLMGSFGKSGARLYTRETSRVTFADVAGLEEAKQELLEVVEFLRNPKKFARIGGKVPRGILLVGPPGTGKTLMARAVAGEAGVPFFSIAASQFIEMFVGVGASRVRDLFNTAKKQAPSIIFIDELDAVGRSRGTGLGGGNDEREQTLNQLLAELDGFEPHEEVIVMSATNRPDVLDAALLRPGRFDRQVVVERPDWRAREEILKVHTRKVPLAEDVDLRTIAKGTPGMCGADLESLINEAALIAARQDRESVSMIHLEQAKDRILMGAERKLVLSEREKRITAYHEGGHTLVAKFLEGADPIHKVSIIPRGRALGVTQQLPVDDRYHYSKSYLMTRLAVSLGGRAAEKVVFNDLSTGAENDLKQVTELAEKMVCQWGMSDKIGPVTVSRGEEHPFLGRKLATEKTFSEQMAWLIDQEIDKLIREAEQTADELVTEHRHKLDALVEVLLEEEVLDSSRVNEILEVQEDASDAKPKPESASGLNP</sequence>
<evidence type="ECO:0000259" key="17">
    <source>
        <dbReference type="SMART" id="SM00382"/>
    </source>
</evidence>
<evidence type="ECO:0000256" key="16">
    <source>
        <dbReference type="SAM" id="MobiDB-lite"/>
    </source>
</evidence>
<dbReference type="Pfam" id="PF17862">
    <property type="entry name" value="AAA_lid_3"/>
    <property type="match status" value="1"/>
</dbReference>
<dbReference type="InterPro" id="IPR003593">
    <property type="entry name" value="AAA+_ATPase"/>
</dbReference>
<dbReference type="Proteomes" id="UP001319827">
    <property type="component" value="Chromosome"/>
</dbReference>
<evidence type="ECO:0000256" key="11">
    <source>
        <dbReference type="ARBA" id="ARBA00022989"/>
    </source>
</evidence>
<evidence type="ECO:0000256" key="1">
    <source>
        <dbReference type="ARBA" id="ARBA00004370"/>
    </source>
</evidence>
<comment type="function">
    <text evidence="14">Acts as a processive, ATP-dependent zinc metallopeptidase for both cytoplasmic and membrane proteins. Plays a role in the quality control of integral membrane proteins.</text>
</comment>
<dbReference type="InterPro" id="IPR037219">
    <property type="entry name" value="Peptidase_M41-like"/>
</dbReference>
<dbReference type="EMBL" id="AP024355">
    <property type="protein sequence ID" value="BCR05228.1"/>
    <property type="molecule type" value="Genomic_DNA"/>
</dbReference>
<dbReference type="Pfam" id="PF01434">
    <property type="entry name" value="Peptidase_M41"/>
    <property type="match status" value="1"/>
</dbReference>
<dbReference type="Gene3D" id="1.20.58.760">
    <property type="entry name" value="Peptidase M41"/>
    <property type="match status" value="1"/>
</dbReference>
<comment type="subcellular location">
    <subcellularLocation>
        <location evidence="14">Cell membrane</location>
        <topology evidence="14">Multi-pass membrane protein</topology>
        <orientation evidence="14">Cytoplasmic side</orientation>
    </subcellularLocation>
    <subcellularLocation>
        <location evidence="1">Membrane</location>
    </subcellularLocation>
</comment>
<keyword evidence="4 14" id="KW-0645">Protease</keyword>
<evidence type="ECO:0000313" key="18">
    <source>
        <dbReference type="EMBL" id="BCR05228.1"/>
    </source>
</evidence>
<dbReference type="CDD" id="cd19501">
    <property type="entry name" value="RecA-like_FtsH"/>
    <property type="match status" value="1"/>
</dbReference>
<feature type="binding site" evidence="14">
    <location>
        <position position="519"/>
    </location>
    <ligand>
        <name>Zn(2+)</name>
        <dbReference type="ChEBI" id="CHEBI:29105"/>
        <note>catalytic</note>
    </ligand>
</feature>
<feature type="active site" evidence="14">
    <location>
        <position position="444"/>
    </location>
</feature>
<comment type="similarity">
    <text evidence="14">In the central section; belongs to the AAA ATPase family.</text>
</comment>
<feature type="transmembrane region" description="Helical" evidence="14">
    <location>
        <begin position="15"/>
        <end position="32"/>
    </location>
</feature>
<keyword evidence="9 14" id="KW-0862">Zinc</keyword>
<evidence type="ECO:0000256" key="14">
    <source>
        <dbReference type="HAMAP-Rule" id="MF_01458"/>
    </source>
</evidence>
<keyword evidence="7 14" id="KW-0547">Nucleotide-binding</keyword>
<dbReference type="NCBIfam" id="TIGR01241">
    <property type="entry name" value="FtsH_fam"/>
    <property type="match status" value="1"/>
</dbReference>
<evidence type="ECO:0000256" key="9">
    <source>
        <dbReference type="ARBA" id="ARBA00022833"/>
    </source>
</evidence>
<comment type="subunit">
    <text evidence="14">Homohexamer.</text>
</comment>
<evidence type="ECO:0000313" key="19">
    <source>
        <dbReference type="Proteomes" id="UP001319827"/>
    </source>
</evidence>
<dbReference type="InterPro" id="IPR041569">
    <property type="entry name" value="AAA_lid_3"/>
</dbReference>
<feature type="region of interest" description="Disordered" evidence="16">
    <location>
        <begin position="621"/>
        <end position="641"/>
    </location>
</feature>
<keyword evidence="10 14" id="KW-0067">ATP-binding</keyword>
<keyword evidence="8 14" id="KW-0378">Hydrolase</keyword>
<comment type="similarity">
    <text evidence="15">Belongs to the AAA ATPase family.</text>
</comment>
<keyword evidence="11 14" id="KW-1133">Transmembrane helix</keyword>
<dbReference type="SUPFAM" id="SSF52540">
    <property type="entry name" value="P-loop containing nucleoside triphosphate hydrolases"/>
    <property type="match status" value="1"/>
</dbReference>
<accession>A0ABN6DYM9</accession>
<dbReference type="InterPro" id="IPR005936">
    <property type="entry name" value="FtsH"/>
</dbReference>
<comment type="cofactor">
    <cofactor evidence="14">
        <name>Zn(2+)</name>
        <dbReference type="ChEBI" id="CHEBI:29105"/>
    </cofactor>
    <text evidence="14">Binds 1 zinc ion per subunit.</text>
</comment>
<feature type="binding site" evidence="14">
    <location>
        <position position="443"/>
    </location>
    <ligand>
        <name>Zn(2+)</name>
        <dbReference type="ChEBI" id="CHEBI:29105"/>
        <note>catalytic</note>
    </ligand>
</feature>
<keyword evidence="3 14" id="KW-1003">Cell membrane</keyword>
<evidence type="ECO:0000256" key="15">
    <source>
        <dbReference type="RuleBase" id="RU003651"/>
    </source>
</evidence>
<dbReference type="InterPro" id="IPR000642">
    <property type="entry name" value="Peptidase_M41"/>
</dbReference>
<dbReference type="Gene3D" id="1.10.8.60">
    <property type="match status" value="1"/>
</dbReference>
<evidence type="ECO:0000256" key="2">
    <source>
        <dbReference type="ARBA" id="ARBA00010044"/>
    </source>
</evidence>
<evidence type="ECO:0000256" key="8">
    <source>
        <dbReference type="ARBA" id="ARBA00022801"/>
    </source>
</evidence>